<evidence type="ECO:0000256" key="1">
    <source>
        <dbReference type="SAM" id="Phobius"/>
    </source>
</evidence>
<keyword evidence="1" id="KW-0812">Transmembrane</keyword>
<accession>W1X8V2</accession>
<keyword evidence="1" id="KW-1133">Transmembrane helix</keyword>
<dbReference type="EMBL" id="AZMM01017326">
    <property type="protein sequence ID" value="ETJ26576.1"/>
    <property type="molecule type" value="Genomic_DNA"/>
</dbReference>
<name>W1X8V2_9ZZZZ</name>
<evidence type="ECO:0000313" key="2">
    <source>
        <dbReference type="EMBL" id="ETJ26576.1"/>
    </source>
</evidence>
<proteinExistence type="predicted"/>
<feature type="non-terminal residue" evidence="2">
    <location>
        <position position="89"/>
    </location>
</feature>
<feature type="transmembrane region" description="Helical" evidence="1">
    <location>
        <begin position="42"/>
        <end position="61"/>
    </location>
</feature>
<gene>
    <name evidence="2" type="ORF">Q604_UNBC17326G0001</name>
</gene>
<organism evidence="2">
    <name type="scientific">human gut metagenome</name>
    <dbReference type="NCBI Taxonomy" id="408170"/>
    <lineage>
        <taxon>unclassified sequences</taxon>
        <taxon>metagenomes</taxon>
        <taxon>organismal metagenomes</taxon>
    </lineage>
</organism>
<keyword evidence="1" id="KW-0472">Membrane</keyword>
<feature type="non-terminal residue" evidence="2">
    <location>
        <position position="1"/>
    </location>
</feature>
<sequence>FLFLGRIPFYKIFNSSYNAMLINGKNDDIGAIVNTAINEYNALMYIIGAVVLSAALCWFLVRFLAWGAKKYSDYADDLRNGDDADNVRN</sequence>
<dbReference type="AlphaFoldDB" id="W1X8V2"/>
<protein>
    <submittedName>
        <fullName evidence="2">Sulfatase</fullName>
    </submittedName>
</protein>
<reference evidence="2" key="1">
    <citation type="submission" date="2013-12" db="EMBL/GenBank/DDBJ databases">
        <title>A Varibaculum cambriense genome reconstructed from a premature infant gut community with otherwise low bacterial novelty that shifts toward anaerobic metabolism during the third week of life.</title>
        <authorList>
            <person name="Brown C.T."/>
            <person name="Sharon I."/>
            <person name="Thomas B.C."/>
            <person name="Castelle C.J."/>
            <person name="Morowitz M.J."/>
            <person name="Banfield J.F."/>
        </authorList>
    </citation>
    <scope>NUCLEOTIDE SEQUENCE</scope>
</reference>
<comment type="caution">
    <text evidence="2">The sequence shown here is derived from an EMBL/GenBank/DDBJ whole genome shotgun (WGS) entry which is preliminary data.</text>
</comment>